<dbReference type="STRING" id="1802505.A3D01_04150"/>
<name>A0A1F7Z0K6_9BACT</name>
<dbReference type="AlphaFoldDB" id="A0A1F7Z0K6"/>
<reference evidence="1 2" key="1">
    <citation type="journal article" date="2016" name="Nat. Commun.">
        <title>Thousands of microbial genomes shed light on interconnected biogeochemical processes in an aquifer system.</title>
        <authorList>
            <person name="Anantharaman K."/>
            <person name="Brown C.T."/>
            <person name="Hug L.A."/>
            <person name="Sharon I."/>
            <person name="Castelle C.J."/>
            <person name="Probst A.J."/>
            <person name="Thomas B.C."/>
            <person name="Singh A."/>
            <person name="Wilkins M.J."/>
            <person name="Karaoz U."/>
            <person name="Brodie E.L."/>
            <person name="Williams K.H."/>
            <person name="Hubbard S.S."/>
            <person name="Banfield J.F."/>
        </authorList>
    </citation>
    <scope>NUCLEOTIDE SEQUENCE [LARGE SCALE GENOMIC DNA]</scope>
</reference>
<gene>
    <name evidence="1" type="ORF">A3D01_04150</name>
</gene>
<evidence type="ECO:0000313" key="1">
    <source>
        <dbReference type="EMBL" id="OGM33010.1"/>
    </source>
</evidence>
<dbReference type="Gene3D" id="3.30.497.10">
    <property type="entry name" value="Antithrombin, subunit I, domain 2"/>
    <property type="match status" value="1"/>
</dbReference>
<proteinExistence type="predicted"/>
<evidence type="ECO:0000313" key="2">
    <source>
        <dbReference type="Proteomes" id="UP000177169"/>
    </source>
</evidence>
<organism evidence="1 2">
    <name type="scientific">Candidatus Woesebacteria bacterium RIFCSPHIGHO2_02_FULL_39_13</name>
    <dbReference type="NCBI Taxonomy" id="1802505"/>
    <lineage>
        <taxon>Bacteria</taxon>
        <taxon>Candidatus Woeseibacteriota</taxon>
    </lineage>
</organism>
<dbReference type="SUPFAM" id="SSF56574">
    <property type="entry name" value="Serpins"/>
    <property type="match status" value="1"/>
</dbReference>
<protein>
    <submittedName>
        <fullName evidence="1">Uncharacterized protein</fullName>
    </submittedName>
</protein>
<dbReference type="EMBL" id="MGGR01000025">
    <property type="protein sequence ID" value="OGM33010.1"/>
    <property type="molecule type" value="Genomic_DNA"/>
</dbReference>
<accession>A0A1F7Z0K6</accession>
<dbReference type="Proteomes" id="UP000177169">
    <property type="component" value="Unassembled WGS sequence"/>
</dbReference>
<comment type="caution">
    <text evidence="1">The sequence shown here is derived from an EMBL/GenBank/DDBJ whole genome shotgun (WGS) entry which is preliminary data.</text>
</comment>
<dbReference type="InterPro" id="IPR042178">
    <property type="entry name" value="Serpin_sf_1"/>
</dbReference>
<sequence>MNTQAIDVITIMHALQALEDKFLGKDRSWIAYGPEQTIVFELYRRLKNDVRALQHLKSKASTDWNVLNNYLDENGFDKMFAGPLNGIGAVSILDMLVEWLKQGTLCNIYAQDYKEHEGFEIEENNRRIYKMQDQTTIAELLTKSGDSLWLTMPDSLPTGSLDMIRIAFSAMRKGMLQSYSKFTAVQVPEISIDLKPDISFLTGAETIDAGNQKWFISEAYQQFKLKMNREGARAKVATGIAMRKGVSFDEPQPLVFNRPFMGWFTQNGSRLPIAIFYADYDVWRQAGDLRSM</sequence>
<dbReference type="InterPro" id="IPR036186">
    <property type="entry name" value="Serpin_sf"/>
</dbReference>